<evidence type="ECO:0000313" key="12">
    <source>
        <dbReference type="Proteomes" id="UP000444174"/>
    </source>
</evidence>
<dbReference type="InterPro" id="IPR014729">
    <property type="entry name" value="Rossmann-like_a/b/a_fold"/>
</dbReference>
<dbReference type="GO" id="GO:0005737">
    <property type="term" value="C:cytoplasm"/>
    <property type="evidence" value="ECO:0007669"/>
    <property type="project" value="UniProtKB-SubCell"/>
</dbReference>
<evidence type="ECO:0000256" key="6">
    <source>
        <dbReference type="ARBA" id="ARBA00022840"/>
    </source>
</evidence>
<dbReference type="SUPFAM" id="SSF48163">
    <property type="entry name" value="An anticodon-binding domain of class I aminoacyl-tRNA synthetases"/>
    <property type="match status" value="1"/>
</dbReference>
<dbReference type="GO" id="GO:0004824">
    <property type="term" value="F:lysine-tRNA ligase activity"/>
    <property type="evidence" value="ECO:0007669"/>
    <property type="project" value="UniProtKB-UniRule"/>
</dbReference>
<accession>A0A843YH22</accession>
<dbReference type="GO" id="GO:0005524">
    <property type="term" value="F:ATP binding"/>
    <property type="evidence" value="ECO:0007669"/>
    <property type="project" value="UniProtKB-UniRule"/>
</dbReference>
<reference evidence="11 12" key="1">
    <citation type="submission" date="2019-10" db="EMBL/GenBank/DDBJ databases">
        <title>Epibacterium sp. nov., isolated from seawater.</title>
        <authorList>
            <person name="Zhang X."/>
            <person name="Li N."/>
        </authorList>
    </citation>
    <scope>NUCLEOTIDE SEQUENCE [LARGE SCALE GENOMIC DNA]</scope>
    <source>
        <strain evidence="11 12">SM1979</strain>
    </source>
</reference>
<dbReference type="NCBIfam" id="NF001968">
    <property type="entry name" value="PRK00750.1-2"/>
    <property type="match status" value="1"/>
</dbReference>
<name>A0A843YH22_9RHOB</name>
<dbReference type="NCBIfam" id="TIGR00467">
    <property type="entry name" value="lysS_arch"/>
    <property type="match status" value="1"/>
</dbReference>
<dbReference type="PROSITE" id="PS00178">
    <property type="entry name" value="AA_TRNA_LIGASE_I"/>
    <property type="match status" value="1"/>
</dbReference>
<feature type="short sequence motif" description="'KMSKS' region" evidence="10">
    <location>
        <begin position="290"/>
        <end position="294"/>
    </location>
</feature>
<evidence type="ECO:0000256" key="10">
    <source>
        <dbReference type="HAMAP-Rule" id="MF_00177"/>
    </source>
</evidence>
<dbReference type="Pfam" id="PF01921">
    <property type="entry name" value="tRNA-synt_1f"/>
    <property type="match status" value="1"/>
</dbReference>
<keyword evidence="3 10" id="KW-0963">Cytoplasm</keyword>
<dbReference type="Gene3D" id="3.40.50.620">
    <property type="entry name" value="HUPs"/>
    <property type="match status" value="2"/>
</dbReference>
<keyword evidence="6 10" id="KW-0067">ATP-binding</keyword>
<proteinExistence type="inferred from homology"/>
<evidence type="ECO:0000256" key="2">
    <source>
        <dbReference type="ARBA" id="ARBA00005594"/>
    </source>
</evidence>
<keyword evidence="4 10" id="KW-0436">Ligase</keyword>
<dbReference type="InterPro" id="IPR002904">
    <property type="entry name" value="Lys-tRNA-ligase"/>
</dbReference>
<dbReference type="InterPro" id="IPR008925">
    <property type="entry name" value="aa_tRNA-synth_I_cd-bd_sf"/>
</dbReference>
<protein>
    <recommendedName>
        <fullName evidence="10">Lysine--tRNA ligase</fullName>
        <ecNumber evidence="10">6.1.1.6</ecNumber>
    </recommendedName>
    <alternativeName>
        <fullName evidence="10">Lysyl-tRNA synthetase</fullName>
        <shortName evidence="10">LysRS</shortName>
    </alternativeName>
</protein>
<comment type="catalytic activity">
    <reaction evidence="9 10">
        <text>tRNA(Lys) + L-lysine + ATP = L-lysyl-tRNA(Lys) + AMP + diphosphate</text>
        <dbReference type="Rhea" id="RHEA:20792"/>
        <dbReference type="Rhea" id="RHEA-COMP:9696"/>
        <dbReference type="Rhea" id="RHEA-COMP:9697"/>
        <dbReference type="ChEBI" id="CHEBI:30616"/>
        <dbReference type="ChEBI" id="CHEBI:32551"/>
        <dbReference type="ChEBI" id="CHEBI:33019"/>
        <dbReference type="ChEBI" id="CHEBI:78442"/>
        <dbReference type="ChEBI" id="CHEBI:78529"/>
        <dbReference type="ChEBI" id="CHEBI:456215"/>
        <dbReference type="EC" id="6.1.1.6"/>
    </reaction>
</comment>
<dbReference type="EC" id="6.1.1.6" evidence="10"/>
<comment type="caution">
    <text evidence="11">The sequence shown here is derived from an EMBL/GenBank/DDBJ whole genome shotgun (WGS) entry which is preliminary data.</text>
</comment>
<dbReference type="AlphaFoldDB" id="A0A843YH22"/>
<dbReference type="Gene3D" id="1.10.10.350">
    <property type="match status" value="1"/>
</dbReference>
<organism evidence="11 12">
    <name type="scientific">Tritonibacter litoralis</name>
    <dbReference type="NCBI Taxonomy" id="2662264"/>
    <lineage>
        <taxon>Bacteria</taxon>
        <taxon>Pseudomonadati</taxon>
        <taxon>Pseudomonadota</taxon>
        <taxon>Alphaproteobacteria</taxon>
        <taxon>Rhodobacterales</taxon>
        <taxon>Paracoccaceae</taxon>
        <taxon>Tritonibacter</taxon>
    </lineage>
</organism>
<evidence type="ECO:0000256" key="4">
    <source>
        <dbReference type="ARBA" id="ARBA00022598"/>
    </source>
</evidence>
<dbReference type="Proteomes" id="UP000444174">
    <property type="component" value="Unassembled WGS sequence"/>
</dbReference>
<keyword evidence="8 10" id="KW-0030">Aminoacyl-tRNA synthetase</keyword>
<dbReference type="GO" id="GO:0006430">
    <property type="term" value="P:lysyl-tRNA aminoacylation"/>
    <property type="evidence" value="ECO:0007669"/>
    <property type="project" value="UniProtKB-UniRule"/>
</dbReference>
<dbReference type="RefSeq" id="WP_153215917.1">
    <property type="nucleotide sequence ID" value="NZ_WIBF01000006.1"/>
</dbReference>
<feature type="short sequence motif" description="'HIGH' region" evidence="10">
    <location>
        <begin position="44"/>
        <end position="52"/>
    </location>
</feature>
<sequence>MSELREEALKSKAWPFEEARRIVKRYAKGAPEKGYVLFETGYGPSGLPHIGTFGEVARTTMIKRAFEEISDIPTKLICFSDDLDGLRKVPSNVPNPEALEEHLQRPLTSVPDPFGTHDSFGAHNNAMLRRFLDTFGFEYEFYSAKEFYQSGQFDEILKKAVDNYDAIMKIMLKSLREERAATYSIFLPIHPETGRVLYVPMKKVCAETYTVTFDDEDGKEWTLPVTGGNVKLQWKPDFGARWAALGVDFEMYGKEHATNEKIYDAICRALGGRQPEHFSYELFLDENGQKISKSSGNGVSIDEWLTYASTESLSYFMYQKPKTAKRMHFDVIPKAVDEYHQQLRAYATQDAKGKLNNPVWHIHGGDVPESDMVVPFSMLLNLASASSAEDKETMWGFINKYAPDATAETHPGMDKAAGFAVAYFNDKVRPTKTFRAPTDQERAALQDLADALRTPEAALTAIAKKNEIVGNEDPLPEADFASEEFLQSVVFAIGKIHGFEPLRNWFTAIYEVLLGASQGPRFGGFIALYGVEDTIKLIERGLAGELG</sequence>
<evidence type="ECO:0000256" key="1">
    <source>
        <dbReference type="ARBA" id="ARBA00004496"/>
    </source>
</evidence>
<keyword evidence="12" id="KW-1185">Reference proteome</keyword>
<evidence type="ECO:0000313" key="11">
    <source>
        <dbReference type="EMBL" id="MQQ08965.1"/>
    </source>
</evidence>
<keyword evidence="5 10" id="KW-0547">Nucleotide-binding</keyword>
<feature type="binding site" evidence="10">
    <location>
        <position position="293"/>
    </location>
    <ligand>
        <name>ATP</name>
        <dbReference type="ChEBI" id="CHEBI:30616"/>
    </ligand>
</feature>
<dbReference type="InterPro" id="IPR020751">
    <property type="entry name" value="aa-tRNA-synth_I_codon-bd_sub2"/>
</dbReference>
<dbReference type="SUPFAM" id="SSF52374">
    <property type="entry name" value="Nucleotidylyl transferase"/>
    <property type="match status" value="1"/>
</dbReference>
<dbReference type="PANTHER" id="PTHR37940">
    <property type="entry name" value="LYSINE--TRNA LIGASE"/>
    <property type="match status" value="1"/>
</dbReference>
<dbReference type="PANTHER" id="PTHR37940:SF1">
    <property type="entry name" value="LYSINE--TRNA LIGASE"/>
    <property type="match status" value="1"/>
</dbReference>
<comment type="subcellular location">
    <subcellularLocation>
        <location evidence="1 10">Cytoplasm</location>
    </subcellularLocation>
</comment>
<evidence type="ECO:0000256" key="7">
    <source>
        <dbReference type="ARBA" id="ARBA00022917"/>
    </source>
</evidence>
<keyword evidence="7 10" id="KW-0648">Protein biosynthesis</keyword>
<comment type="similarity">
    <text evidence="2 10">Belongs to the class-I aminoacyl-tRNA synthetase family.</text>
</comment>
<evidence type="ECO:0000256" key="5">
    <source>
        <dbReference type="ARBA" id="ARBA00022741"/>
    </source>
</evidence>
<evidence type="ECO:0000256" key="3">
    <source>
        <dbReference type="ARBA" id="ARBA00022490"/>
    </source>
</evidence>
<dbReference type="InterPro" id="IPR001412">
    <property type="entry name" value="aa-tRNA-synth_I_CS"/>
</dbReference>
<evidence type="ECO:0000256" key="9">
    <source>
        <dbReference type="ARBA" id="ARBA00048573"/>
    </source>
</evidence>
<dbReference type="HAMAP" id="MF_00177">
    <property type="entry name" value="Lys_tRNA_synth_class1"/>
    <property type="match status" value="1"/>
</dbReference>
<dbReference type="EMBL" id="WIBF01000006">
    <property type="protein sequence ID" value="MQQ08965.1"/>
    <property type="molecule type" value="Genomic_DNA"/>
</dbReference>
<evidence type="ECO:0000256" key="8">
    <source>
        <dbReference type="ARBA" id="ARBA00023146"/>
    </source>
</evidence>
<gene>
    <name evidence="10" type="primary">lysS</name>
    <name evidence="11" type="ORF">GFB49_10915</name>
</gene>
<dbReference type="GO" id="GO:0000049">
    <property type="term" value="F:tRNA binding"/>
    <property type="evidence" value="ECO:0007669"/>
    <property type="project" value="InterPro"/>
</dbReference>